<dbReference type="EMBL" id="ML977311">
    <property type="protein sequence ID" value="KAF2122362.1"/>
    <property type="molecule type" value="Genomic_DNA"/>
</dbReference>
<protein>
    <submittedName>
        <fullName evidence="1">Uncharacterized protein</fullName>
    </submittedName>
</protein>
<organism evidence="1 2">
    <name type="scientific">Lophiotrema nucula</name>
    <dbReference type="NCBI Taxonomy" id="690887"/>
    <lineage>
        <taxon>Eukaryota</taxon>
        <taxon>Fungi</taxon>
        <taxon>Dikarya</taxon>
        <taxon>Ascomycota</taxon>
        <taxon>Pezizomycotina</taxon>
        <taxon>Dothideomycetes</taxon>
        <taxon>Pleosporomycetidae</taxon>
        <taxon>Pleosporales</taxon>
        <taxon>Lophiotremataceae</taxon>
        <taxon>Lophiotrema</taxon>
    </lineage>
</organism>
<accession>A0A6A5ZRM8</accession>
<evidence type="ECO:0000313" key="2">
    <source>
        <dbReference type="Proteomes" id="UP000799770"/>
    </source>
</evidence>
<name>A0A6A5ZRM8_9PLEO</name>
<dbReference type="AlphaFoldDB" id="A0A6A5ZRM8"/>
<evidence type="ECO:0000313" key="1">
    <source>
        <dbReference type="EMBL" id="KAF2122362.1"/>
    </source>
</evidence>
<sequence length="79" mass="9110">MVCQETILPPSVTVIYGRFTAPLRMYADAAHHLELYRRTCCKDVLPVDDKQFACLGSFSKQMLTIAQSARMWQNNERSR</sequence>
<gene>
    <name evidence="1" type="ORF">BDV96DRAFT_563361</name>
</gene>
<proteinExistence type="predicted"/>
<dbReference type="OrthoDB" id="3553147at2759"/>
<reference evidence="1" key="1">
    <citation type="journal article" date="2020" name="Stud. Mycol.">
        <title>101 Dothideomycetes genomes: a test case for predicting lifestyles and emergence of pathogens.</title>
        <authorList>
            <person name="Haridas S."/>
            <person name="Albert R."/>
            <person name="Binder M."/>
            <person name="Bloem J."/>
            <person name="Labutti K."/>
            <person name="Salamov A."/>
            <person name="Andreopoulos B."/>
            <person name="Baker S."/>
            <person name="Barry K."/>
            <person name="Bills G."/>
            <person name="Bluhm B."/>
            <person name="Cannon C."/>
            <person name="Castanera R."/>
            <person name="Culley D."/>
            <person name="Daum C."/>
            <person name="Ezra D."/>
            <person name="Gonzalez J."/>
            <person name="Henrissat B."/>
            <person name="Kuo A."/>
            <person name="Liang C."/>
            <person name="Lipzen A."/>
            <person name="Lutzoni F."/>
            <person name="Magnuson J."/>
            <person name="Mondo S."/>
            <person name="Nolan M."/>
            <person name="Ohm R."/>
            <person name="Pangilinan J."/>
            <person name="Park H.-J."/>
            <person name="Ramirez L."/>
            <person name="Alfaro M."/>
            <person name="Sun H."/>
            <person name="Tritt A."/>
            <person name="Yoshinaga Y."/>
            <person name="Zwiers L.-H."/>
            <person name="Turgeon B."/>
            <person name="Goodwin S."/>
            <person name="Spatafora J."/>
            <person name="Crous P."/>
            <person name="Grigoriev I."/>
        </authorList>
    </citation>
    <scope>NUCLEOTIDE SEQUENCE</scope>
    <source>
        <strain evidence="1">CBS 627.86</strain>
    </source>
</reference>
<dbReference type="Proteomes" id="UP000799770">
    <property type="component" value="Unassembled WGS sequence"/>
</dbReference>
<keyword evidence="2" id="KW-1185">Reference proteome</keyword>